<evidence type="ECO:0000313" key="7">
    <source>
        <dbReference type="EMBL" id="CEK46959.1"/>
    </source>
</evidence>
<dbReference type="EMBL" id="HACG01000094">
    <property type="protein sequence ID" value="CEK46959.1"/>
    <property type="molecule type" value="Transcribed_RNA"/>
</dbReference>
<dbReference type="GO" id="GO:0005576">
    <property type="term" value="C:extracellular region"/>
    <property type="evidence" value="ECO:0007669"/>
    <property type="project" value="UniProtKB-SubCell"/>
</dbReference>
<keyword evidence="5" id="KW-1015">Disulfide bond</keyword>
<proteinExistence type="inferred from homology"/>
<evidence type="ECO:0000256" key="5">
    <source>
        <dbReference type="ARBA" id="ARBA00023157"/>
    </source>
</evidence>
<evidence type="ECO:0000256" key="3">
    <source>
        <dbReference type="ARBA" id="ARBA00022525"/>
    </source>
</evidence>
<reference evidence="7" key="1">
    <citation type="submission" date="2014-12" db="EMBL/GenBank/DDBJ databases">
        <title>Insight into the proteome of Arion vulgaris.</title>
        <authorList>
            <person name="Aradska J."/>
            <person name="Bulat T."/>
            <person name="Smidak R."/>
            <person name="Sarate P."/>
            <person name="Gangsoo J."/>
            <person name="Sialana F."/>
            <person name="Bilban M."/>
            <person name="Lubec G."/>
        </authorList>
    </citation>
    <scope>NUCLEOTIDE SEQUENCE</scope>
    <source>
        <tissue evidence="7">Skin</tissue>
    </source>
</reference>
<evidence type="ECO:0000256" key="1">
    <source>
        <dbReference type="ARBA" id="ARBA00004613"/>
    </source>
</evidence>
<organism evidence="7">
    <name type="scientific">Arion vulgaris</name>
    <dbReference type="NCBI Taxonomy" id="1028688"/>
    <lineage>
        <taxon>Eukaryota</taxon>
        <taxon>Metazoa</taxon>
        <taxon>Spiralia</taxon>
        <taxon>Lophotrochozoa</taxon>
        <taxon>Mollusca</taxon>
        <taxon>Gastropoda</taxon>
        <taxon>Heterobranchia</taxon>
        <taxon>Euthyneura</taxon>
        <taxon>Panpulmonata</taxon>
        <taxon>Eupulmonata</taxon>
        <taxon>Stylommatophora</taxon>
        <taxon>Helicina</taxon>
        <taxon>Arionoidea</taxon>
        <taxon>Arionidae</taxon>
        <taxon>Arion</taxon>
    </lineage>
</organism>
<dbReference type="Pfam" id="PF15711">
    <property type="entry name" value="ILEI"/>
    <property type="match status" value="1"/>
</dbReference>
<dbReference type="InterPro" id="IPR039220">
    <property type="entry name" value="FAM3"/>
</dbReference>
<feature type="non-terminal residue" evidence="7">
    <location>
        <position position="1"/>
    </location>
</feature>
<gene>
    <name evidence="7" type="primary">ORF235</name>
</gene>
<accession>A0A0B6XSX1</accession>
<protein>
    <recommendedName>
        <fullName evidence="6">ILEI/PANDER domain-containing protein</fullName>
    </recommendedName>
</protein>
<evidence type="ECO:0000256" key="4">
    <source>
        <dbReference type="ARBA" id="ARBA00022729"/>
    </source>
</evidence>
<keyword evidence="4" id="KW-0732">Signal</keyword>
<dbReference type="AlphaFoldDB" id="A0A0B6XSX1"/>
<feature type="non-terminal residue" evidence="7">
    <location>
        <position position="86"/>
    </location>
</feature>
<comment type="subcellular location">
    <subcellularLocation>
        <location evidence="1">Secreted</location>
    </subcellularLocation>
</comment>
<sequence>VLIDSKSLTLKSTIVFDTYIDDASLLRFLKKDAKDDDILFMATFDDASYGLKDSGRLWLRMFGSSLIDKLGFRENFIMIGHRGLAK</sequence>
<name>A0A0B6XSX1_9EUPU</name>
<dbReference type="InterPro" id="IPR039477">
    <property type="entry name" value="ILEI/PANDER_dom"/>
</dbReference>
<dbReference type="PANTHER" id="PTHR14592">
    <property type="entry name" value="UNCHARACTERIZED FAM3"/>
    <property type="match status" value="1"/>
</dbReference>
<evidence type="ECO:0000256" key="2">
    <source>
        <dbReference type="ARBA" id="ARBA00010905"/>
    </source>
</evidence>
<feature type="domain" description="ILEI/PANDER" evidence="6">
    <location>
        <begin position="1"/>
        <end position="83"/>
    </location>
</feature>
<comment type="similarity">
    <text evidence="2">Belongs to the FAM3 family.</text>
</comment>
<keyword evidence="3" id="KW-0964">Secreted</keyword>
<evidence type="ECO:0000259" key="6">
    <source>
        <dbReference type="Pfam" id="PF15711"/>
    </source>
</evidence>
<dbReference type="PROSITE" id="PS52031">
    <property type="entry name" value="GG_LECTIN"/>
    <property type="match status" value="1"/>
</dbReference>